<organism evidence="7 8">
    <name type="scientific">Orlajensenia leifsoniae</name>
    <dbReference type="NCBI Taxonomy" id="2561933"/>
    <lineage>
        <taxon>Bacteria</taxon>
        <taxon>Bacillati</taxon>
        <taxon>Actinomycetota</taxon>
        <taxon>Actinomycetes</taxon>
        <taxon>Micrococcales</taxon>
        <taxon>Microbacteriaceae</taxon>
        <taxon>Orlajensenia</taxon>
    </lineage>
</organism>
<evidence type="ECO:0000256" key="3">
    <source>
        <dbReference type="ARBA" id="ARBA00022827"/>
    </source>
</evidence>
<feature type="region of interest" description="Disordered" evidence="5">
    <location>
        <begin position="1"/>
        <end position="51"/>
    </location>
</feature>
<feature type="compositionally biased region" description="Basic and acidic residues" evidence="5">
    <location>
        <begin position="37"/>
        <end position="51"/>
    </location>
</feature>
<dbReference type="PANTHER" id="PTHR43400">
    <property type="entry name" value="FUMARATE REDUCTASE"/>
    <property type="match status" value="1"/>
</dbReference>
<dbReference type="InterPro" id="IPR036188">
    <property type="entry name" value="FAD/NAD-bd_sf"/>
</dbReference>
<dbReference type="SUPFAM" id="SSF51905">
    <property type="entry name" value="FAD/NAD(P)-binding domain"/>
    <property type="match status" value="1"/>
</dbReference>
<keyword evidence="3" id="KW-0274">FAD</keyword>
<dbReference type="Pfam" id="PF00890">
    <property type="entry name" value="FAD_binding_2"/>
    <property type="match status" value="1"/>
</dbReference>
<name>A0A4Y9QVD9_9MICO</name>
<dbReference type="AlphaFoldDB" id="A0A4Y9QVD9"/>
<evidence type="ECO:0000259" key="6">
    <source>
        <dbReference type="Pfam" id="PF00890"/>
    </source>
</evidence>
<dbReference type="PANTHER" id="PTHR43400:SF10">
    <property type="entry name" value="3-OXOSTEROID 1-DEHYDROGENASE"/>
    <property type="match status" value="1"/>
</dbReference>
<dbReference type="InterPro" id="IPR050315">
    <property type="entry name" value="FAD-oxidoreductase_2"/>
</dbReference>
<evidence type="ECO:0000313" key="8">
    <source>
        <dbReference type="Proteomes" id="UP000298127"/>
    </source>
</evidence>
<feature type="compositionally biased region" description="Low complexity" evidence="5">
    <location>
        <begin position="20"/>
        <end position="31"/>
    </location>
</feature>
<evidence type="ECO:0000313" key="7">
    <source>
        <dbReference type="EMBL" id="TFV95153.1"/>
    </source>
</evidence>
<keyword evidence="4" id="KW-0560">Oxidoreductase</keyword>
<evidence type="ECO:0000256" key="2">
    <source>
        <dbReference type="ARBA" id="ARBA00022630"/>
    </source>
</evidence>
<dbReference type="Gene3D" id="3.90.700.10">
    <property type="entry name" value="Succinate dehydrogenase/fumarate reductase flavoprotein, catalytic domain"/>
    <property type="match status" value="1"/>
</dbReference>
<evidence type="ECO:0000256" key="1">
    <source>
        <dbReference type="ARBA" id="ARBA00001974"/>
    </source>
</evidence>
<dbReference type="SUPFAM" id="SSF56425">
    <property type="entry name" value="Succinate dehydrogenase/fumarate reductase flavoprotein, catalytic domain"/>
    <property type="match status" value="1"/>
</dbReference>
<comment type="cofactor">
    <cofactor evidence="1">
        <name>FAD</name>
        <dbReference type="ChEBI" id="CHEBI:57692"/>
    </cofactor>
</comment>
<protein>
    <submittedName>
        <fullName evidence="7">FAD-dependent oxidoreductase</fullName>
    </submittedName>
</protein>
<dbReference type="Gene3D" id="3.50.50.60">
    <property type="entry name" value="FAD/NAD(P)-binding domain"/>
    <property type="match status" value="1"/>
</dbReference>
<comment type="caution">
    <text evidence="7">The sequence shown here is derived from an EMBL/GenBank/DDBJ whole genome shotgun (WGS) entry which is preliminary data.</text>
</comment>
<keyword evidence="8" id="KW-1185">Reference proteome</keyword>
<dbReference type="InterPro" id="IPR003953">
    <property type="entry name" value="FAD-dep_OxRdtase_2_FAD-bd"/>
</dbReference>
<dbReference type="InterPro" id="IPR027477">
    <property type="entry name" value="Succ_DH/fumarate_Rdtase_cat_sf"/>
</dbReference>
<gene>
    <name evidence="7" type="ORF">E4M00_15950</name>
</gene>
<dbReference type="GO" id="GO:0008202">
    <property type="term" value="P:steroid metabolic process"/>
    <property type="evidence" value="ECO:0007669"/>
    <property type="project" value="UniProtKB-ARBA"/>
</dbReference>
<dbReference type="GO" id="GO:0033765">
    <property type="term" value="F:steroid dehydrogenase activity, acting on the CH-CH group of donors"/>
    <property type="evidence" value="ECO:0007669"/>
    <property type="project" value="UniProtKB-ARBA"/>
</dbReference>
<evidence type="ECO:0000256" key="4">
    <source>
        <dbReference type="ARBA" id="ARBA00023002"/>
    </source>
</evidence>
<dbReference type="Proteomes" id="UP000298127">
    <property type="component" value="Unassembled WGS sequence"/>
</dbReference>
<proteinExistence type="predicted"/>
<accession>A0A4Y9QVD9</accession>
<keyword evidence="2" id="KW-0285">Flavoprotein</keyword>
<feature type="domain" description="FAD-dependent oxidoreductase 2 FAD-binding" evidence="6">
    <location>
        <begin position="57"/>
        <end position="483"/>
    </location>
</feature>
<sequence>MTPLGPSRSWRRQRERPANARRSTSSPSAPRSRQRNRRESDSRHRRPDVTTRSDEFDAVIVGGGLAGLAAAQRLAAQHLSVAIVEKRDRLGGSSALSGGWFALSGTARQRRAGIEDSDDLFLSDMADTGGGFADEALLRALIDGQANAVAAIDHAGVWTDELKISAGMTVARAHLVSMGALLAHLEHEALAAGAVILPARAAVGLVTDGPRVVGITSQDGRALIGRSGVVLASGGFSRSRELLELFVPGQAAAMPYGGAGNTGDGLRMAWMLGAGLADIGHVSGTYGQHAETKDDEHELLTANYLGAILVNSRGERFTDESQSYKVLGSAVLSQPDRMAFQVFDSTVRARSRPGVPLSDMERLEELGHLVSAPTIPALGHELGLPTGRLEETVARYNDHVIARRQDPFGRRGLVNGVGDLVPVARGPFYAYAAVTAMTSTYGGLSVAADSSVTRVDGTRIDGLYAAGEIAGGFHGASYMTGTALTKALVFGFVAADAIALTL</sequence>
<dbReference type="EMBL" id="SPQZ01000007">
    <property type="protein sequence ID" value="TFV95153.1"/>
    <property type="molecule type" value="Genomic_DNA"/>
</dbReference>
<reference evidence="7 8" key="1">
    <citation type="journal article" date="2018" name="J. Microbiol.">
        <title>Leifsonia flava sp. nov., a novel actinobacterium isolated from the rhizosphere of Aquilegia viridiflora.</title>
        <authorList>
            <person name="Cai Y."/>
            <person name="Tao W.Z."/>
            <person name="Ma Y.J."/>
            <person name="Cheng J."/>
            <person name="Zhang M.Y."/>
            <person name="Zhang Y.X."/>
        </authorList>
    </citation>
    <scope>NUCLEOTIDE SEQUENCE [LARGE SCALE GENOMIC DNA]</scope>
    <source>
        <strain evidence="7 8">SYP-B2174</strain>
    </source>
</reference>
<evidence type="ECO:0000256" key="5">
    <source>
        <dbReference type="SAM" id="MobiDB-lite"/>
    </source>
</evidence>